<evidence type="ECO:0000256" key="1">
    <source>
        <dbReference type="SAM" id="MobiDB-lite"/>
    </source>
</evidence>
<dbReference type="PROSITE" id="PS51257">
    <property type="entry name" value="PROKAR_LIPOPROTEIN"/>
    <property type="match status" value="1"/>
</dbReference>
<reference evidence="3" key="1">
    <citation type="submission" date="2016-10" db="EMBL/GenBank/DDBJ databases">
        <authorList>
            <person name="Varghese N."/>
            <person name="Submissions S."/>
        </authorList>
    </citation>
    <scope>NUCLEOTIDE SEQUENCE [LARGE SCALE GENOMIC DNA]</scope>
    <source>
        <strain evidence="3">IBRC-M 10043</strain>
    </source>
</reference>
<sequence>MNDTPRRRVLRTGGTLLAGGLTVGLGGCLQSDGTDTPTDDGDDGDDGGGGGDASVPAFADWLPAPAALGTDHYEFTAADPGAIYDHESAVQGSAFGGLTRATEQLDGITLSDLSGLYLIDGGMVLTGDIDADAFRSFLSANGYTEGQSYHGYTFYTGGPGGTAAVSSDTAIRAGTLGDAAGTVETLIDAKQGAADRYADANPDCRTLLSRLGSGAVAGGRTHAAAAFLDGVVADGFRWRLDGSTASFTGTFVFESQSAVDTAAVERLVADNAVFDPLSSPSVSAAGRTAVVEGTADTSSVSRLGPRYGSSGDGTDRPPQVAVSFDYESLGDGVGVMTVSHDGGDSVKASELVFRGSGIVDADSIPETAAGDLDVTESGGQWPTANADGEIGGDAAVVAGNQARLGVTSDAEISLVWESEDSDTSATLASYQGPDA</sequence>
<dbReference type="RefSeq" id="WP_092658173.1">
    <property type="nucleotide sequence ID" value="NZ_FOCX01000003.1"/>
</dbReference>
<evidence type="ECO:0000313" key="3">
    <source>
        <dbReference type="Proteomes" id="UP000198775"/>
    </source>
</evidence>
<gene>
    <name evidence="2" type="ORF">SAMN05216388_1003195</name>
</gene>
<feature type="region of interest" description="Disordered" evidence="1">
    <location>
        <begin position="28"/>
        <end position="55"/>
    </location>
</feature>
<keyword evidence="3" id="KW-1185">Reference proteome</keyword>
<dbReference type="OrthoDB" id="241375at2157"/>
<proteinExistence type="predicted"/>
<name>A0A1H8GSY8_9EURY</name>
<protein>
    <submittedName>
        <fullName evidence="2">Uncharacterized protein</fullName>
    </submittedName>
</protein>
<feature type="region of interest" description="Disordered" evidence="1">
    <location>
        <begin position="290"/>
        <end position="318"/>
    </location>
</feature>
<dbReference type="Proteomes" id="UP000198775">
    <property type="component" value="Unassembled WGS sequence"/>
</dbReference>
<organism evidence="2 3">
    <name type="scientific">Halorientalis persicus</name>
    <dbReference type="NCBI Taxonomy" id="1367881"/>
    <lineage>
        <taxon>Archaea</taxon>
        <taxon>Methanobacteriati</taxon>
        <taxon>Methanobacteriota</taxon>
        <taxon>Stenosarchaea group</taxon>
        <taxon>Halobacteria</taxon>
        <taxon>Halobacteriales</taxon>
        <taxon>Haloarculaceae</taxon>
        <taxon>Halorientalis</taxon>
    </lineage>
</organism>
<accession>A0A1H8GSY8</accession>
<feature type="compositionally biased region" description="Acidic residues" evidence="1">
    <location>
        <begin position="37"/>
        <end position="46"/>
    </location>
</feature>
<dbReference type="EMBL" id="FOCX01000003">
    <property type="protein sequence ID" value="SEN47152.1"/>
    <property type="molecule type" value="Genomic_DNA"/>
</dbReference>
<evidence type="ECO:0000313" key="2">
    <source>
        <dbReference type="EMBL" id="SEN47152.1"/>
    </source>
</evidence>
<dbReference type="AlphaFoldDB" id="A0A1H8GSY8"/>